<accession>A0A0B6XUA1</accession>
<evidence type="ECO:0000256" key="4">
    <source>
        <dbReference type="ARBA" id="ARBA00023242"/>
    </source>
</evidence>
<dbReference type="PANTHER" id="PTHR45996:SF3">
    <property type="entry name" value="CREB-H TRANSCRIPTION FACTOR HOMOLOG LET-607"/>
    <property type="match status" value="1"/>
</dbReference>
<keyword evidence="1" id="KW-0805">Transcription regulation</keyword>
<dbReference type="GO" id="GO:0000978">
    <property type="term" value="F:RNA polymerase II cis-regulatory region sequence-specific DNA binding"/>
    <property type="evidence" value="ECO:0007669"/>
    <property type="project" value="TreeGrafter"/>
</dbReference>
<keyword evidence="3" id="KW-0804">Transcription</keyword>
<evidence type="ECO:0000256" key="5">
    <source>
        <dbReference type="SAM" id="Phobius"/>
    </source>
</evidence>
<feature type="non-terminal residue" evidence="6">
    <location>
        <position position="1"/>
    </location>
</feature>
<sequence>EMLTSEKEKVEAQLGKLQAMLAKEKSSKTGQASTCLAVMLLSVCLLVAPNLNPLTKSRFNQSLETNKPVEKKGSLFIGSTLLKSPNQADTA</sequence>
<organism evidence="6">
    <name type="scientific">Arion vulgaris</name>
    <dbReference type="NCBI Taxonomy" id="1028688"/>
    <lineage>
        <taxon>Eukaryota</taxon>
        <taxon>Metazoa</taxon>
        <taxon>Spiralia</taxon>
        <taxon>Lophotrochozoa</taxon>
        <taxon>Mollusca</taxon>
        <taxon>Gastropoda</taxon>
        <taxon>Heterobranchia</taxon>
        <taxon>Euthyneura</taxon>
        <taxon>Panpulmonata</taxon>
        <taxon>Eupulmonata</taxon>
        <taxon>Stylommatophora</taxon>
        <taxon>Helicina</taxon>
        <taxon>Arionoidea</taxon>
        <taxon>Arionidae</taxon>
        <taxon>Arion</taxon>
    </lineage>
</organism>
<evidence type="ECO:0000256" key="2">
    <source>
        <dbReference type="ARBA" id="ARBA00023125"/>
    </source>
</evidence>
<name>A0A0B6XUA1_9EUPU</name>
<keyword evidence="5" id="KW-0812">Transmembrane</keyword>
<feature type="transmembrane region" description="Helical" evidence="5">
    <location>
        <begin position="30"/>
        <end position="48"/>
    </location>
</feature>
<dbReference type="EMBL" id="HACG01000578">
    <property type="protein sequence ID" value="CEK47443.1"/>
    <property type="molecule type" value="Transcribed_RNA"/>
</dbReference>
<evidence type="ECO:0000256" key="1">
    <source>
        <dbReference type="ARBA" id="ARBA00023015"/>
    </source>
</evidence>
<dbReference type="InterPro" id="IPR051381">
    <property type="entry name" value="CREB_ATF_subfamily"/>
</dbReference>
<keyword evidence="5" id="KW-0472">Membrane</keyword>
<dbReference type="AlphaFoldDB" id="A0A0B6XUA1"/>
<evidence type="ECO:0000256" key="3">
    <source>
        <dbReference type="ARBA" id="ARBA00023163"/>
    </source>
</evidence>
<keyword evidence="5" id="KW-1133">Transmembrane helix</keyword>
<protein>
    <submittedName>
        <fullName evidence="6">Uncharacterized protein</fullName>
    </submittedName>
</protein>
<evidence type="ECO:0000313" key="6">
    <source>
        <dbReference type="EMBL" id="CEK47443.1"/>
    </source>
</evidence>
<dbReference type="PANTHER" id="PTHR45996">
    <property type="entry name" value="AGAP001464-PB"/>
    <property type="match status" value="1"/>
</dbReference>
<proteinExistence type="predicted"/>
<reference evidence="6" key="1">
    <citation type="submission" date="2014-12" db="EMBL/GenBank/DDBJ databases">
        <title>Insight into the proteome of Arion vulgaris.</title>
        <authorList>
            <person name="Aradska J."/>
            <person name="Bulat T."/>
            <person name="Smidak R."/>
            <person name="Sarate P."/>
            <person name="Gangsoo J."/>
            <person name="Sialana F."/>
            <person name="Bilban M."/>
            <person name="Lubec G."/>
        </authorList>
    </citation>
    <scope>NUCLEOTIDE SEQUENCE</scope>
    <source>
        <tissue evidence="6">Skin</tissue>
    </source>
</reference>
<gene>
    <name evidence="6" type="primary">ORF1383</name>
</gene>
<dbReference type="GO" id="GO:0000981">
    <property type="term" value="F:DNA-binding transcription factor activity, RNA polymerase II-specific"/>
    <property type="evidence" value="ECO:0007669"/>
    <property type="project" value="TreeGrafter"/>
</dbReference>
<dbReference type="GO" id="GO:0005634">
    <property type="term" value="C:nucleus"/>
    <property type="evidence" value="ECO:0007669"/>
    <property type="project" value="TreeGrafter"/>
</dbReference>
<keyword evidence="2" id="KW-0238">DNA-binding</keyword>
<keyword evidence="4" id="KW-0539">Nucleus</keyword>
<feature type="non-terminal residue" evidence="6">
    <location>
        <position position="91"/>
    </location>
</feature>